<reference evidence="11 13" key="2">
    <citation type="journal article" date="2017" name="BMC Genomics">
        <title>Genomic analysis of methanogenic archaea reveals a shift towards energy conservation.</title>
        <authorList>
            <person name="Gilmore S.P."/>
            <person name="Henske J.K."/>
            <person name="Sexton J.A."/>
            <person name="Solomon K.V."/>
            <person name="Seppala S."/>
            <person name="Yoo J.I."/>
            <person name="Huyett L.M."/>
            <person name="Pressman A."/>
            <person name="Cogan J.Z."/>
            <person name="Kivenson V."/>
            <person name="Peng X."/>
            <person name="Tan Y."/>
            <person name="Valentine D.L."/>
            <person name="O'Malley M.A."/>
        </authorList>
    </citation>
    <scope>NUCLEOTIDE SEQUENCE [LARGE SCALE GENOMIC DNA]</scope>
    <source>
        <strain evidence="11 13">1R-7</strain>
    </source>
</reference>
<feature type="transmembrane region" description="Helical" evidence="9">
    <location>
        <begin position="126"/>
        <end position="147"/>
    </location>
</feature>
<comment type="similarity">
    <text evidence="8">Belongs to the exbB/tolQ family.</text>
</comment>
<feature type="transmembrane region" description="Helical" evidence="9">
    <location>
        <begin position="163"/>
        <end position="187"/>
    </location>
</feature>
<keyword evidence="5 8" id="KW-0653">Protein transport</keyword>
<evidence type="ECO:0000256" key="5">
    <source>
        <dbReference type="ARBA" id="ARBA00022927"/>
    </source>
</evidence>
<dbReference type="PANTHER" id="PTHR30625">
    <property type="entry name" value="PROTEIN TOLQ"/>
    <property type="match status" value="1"/>
</dbReference>
<name>A0A2A2HD20_9EURY</name>
<evidence type="ECO:0000313" key="11">
    <source>
        <dbReference type="EMBL" id="PAV07123.1"/>
    </source>
</evidence>
<feature type="transmembrane region" description="Helical" evidence="9">
    <location>
        <begin position="20"/>
        <end position="40"/>
    </location>
</feature>
<dbReference type="Proteomes" id="UP000246004">
    <property type="component" value="Unassembled WGS sequence"/>
</dbReference>
<sequence>MDIVTLFTSTINDFISMFQSGGIIVYILTVIGLYGLFVSIEKILYLRKASVIDLSELMIIVNDSMAHGGTLEAIRAIGKYKTPISRIISEALKIGYRGKTEVEDNMEQVFIVEMSKMMKGLSTIQTIIEIAPLIGLIGTVLGMWYTFKELGINGDMTLMANGIYISIITTIFGLAIAIILIPLYSYIKTRIEAQLDSIEIAKKMSNWSRAEIKIWVEKDEDVVIQALQDSPGIIQVRQIDDGRANLQLNIKPNMLEKGIKTIIRENSDTSNRIVESKLKQ</sequence>
<keyword evidence="13" id="KW-1185">Reference proteome</keyword>
<dbReference type="RefSeq" id="WP_095608789.1">
    <property type="nucleotide sequence ID" value="NZ_LMVN01000021.1"/>
</dbReference>
<dbReference type="GO" id="GO:0005886">
    <property type="term" value="C:plasma membrane"/>
    <property type="evidence" value="ECO:0007669"/>
    <property type="project" value="UniProtKB-SubCell"/>
</dbReference>
<keyword evidence="4 9" id="KW-0812">Transmembrane</keyword>
<evidence type="ECO:0000256" key="3">
    <source>
        <dbReference type="ARBA" id="ARBA00022475"/>
    </source>
</evidence>
<evidence type="ECO:0000313" key="14">
    <source>
        <dbReference type="Proteomes" id="UP000246004"/>
    </source>
</evidence>
<organism evidence="11 13">
    <name type="scientific">Methanosphaera cuniculi</name>
    <dbReference type="NCBI Taxonomy" id="1077256"/>
    <lineage>
        <taxon>Archaea</taxon>
        <taxon>Methanobacteriati</taxon>
        <taxon>Methanobacteriota</taxon>
        <taxon>Methanomada group</taxon>
        <taxon>Methanobacteria</taxon>
        <taxon>Methanobacteriales</taxon>
        <taxon>Methanobacteriaceae</taxon>
        <taxon>Methanosphaera</taxon>
    </lineage>
</organism>
<evidence type="ECO:0000256" key="9">
    <source>
        <dbReference type="SAM" id="Phobius"/>
    </source>
</evidence>
<dbReference type="AlphaFoldDB" id="A0A2A2HD20"/>
<dbReference type="OrthoDB" id="81207at2157"/>
<keyword evidence="2 8" id="KW-0813">Transport</keyword>
<evidence type="ECO:0000256" key="7">
    <source>
        <dbReference type="ARBA" id="ARBA00023136"/>
    </source>
</evidence>
<dbReference type="InterPro" id="IPR050790">
    <property type="entry name" value="ExbB/TolQ_transport"/>
</dbReference>
<gene>
    <name evidence="11" type="ORF">ASJ82_05420</name>
    <name evidence="12" type="ORF">MSCUN_00180</name>
</gene>
<evidence type="ECO:0000256" key="1">
    <source>
        <dbReference type="ARBA" id="ARBA00004651"/>
    </source>
</evidence>
<evidence type="ECO:0000256" key="4">
    <source>
        <dbReference type="ARBA" id="ARBA00022692"/>
    </source>
</evidence>
<comment type="subcellular location">
    <subcellularLocation>
        <location evidence="1">Cell membrane</location>
        <topology evidence="1">Multi-pass membrane protein</topology>
    </subcellularLocation>
    <subcellularLocation>
        <location evidence="8">Membrane</location>
        <topology evidence="8">Multi-pass membrane protein</topology>
    </subcellularLocation>
</comment>
<keyword evidence="6 9" id="KW-1133">Transmembrane helix</keyword>
<keyword evidence="3" id="KW-1003">Cell membrane</keyword>
<accession>A0A2A2HD20</accession>
<reference evidence="12 14" key="1">
    <citation type="submission" date="2016-04" db="EMBL/GenBank/DDBJ databases">
        <title>Genome sequence of Methanosphaera cuniculi DSM 4103.</title>
        <authorList>
            <person name="Poehlein A."/>
            <person name="Seedorf H."/>
            <person name="Daniel R."/>
        </authorList>
    </citation>
    <scope>NUCLEOTIDE SEQUENCE [LARGE SCALE GENOMIC DNA]</scope>
    <source>
        <strain evidence="12 14">DSM 4103</strain>
    </source>
</reference>
<dbReference type="InterPro" id="IPR002898">
    <property type="entry name" value="MotA_ExbB_proton_chnl"/>
</dbReference>
<feature type="domain" description="MotA/TolQ/ExbB proton channel" evidence="10">
    <location>
        <begin position="81"/>
        <end position="199"/>
    </location>
</feature>
<evidence type="ECO:0000256" key="8">
    <source>
        <dbReference type="RuleBase" id="RU004057"/>
    </source>
</evidence>
<evidence type="ECO:0000256" key="2">
    <source>
        <dbReference type="ARBA" id="ARBA00022448"/>
    </source>
</evidence>
<dbReference type="Proteomes" id="UP000217528">
    <property type="component" value="Unassembled WGS sequence"/>
</dbReference>
<evidence type="ECO:0000256" key="6">
    <source>
        <dbReference type="ARBA" id="ARBA00022989"/>
    </source>
</evidence>
<dbReference type="PANTHER" id="PTHR30625:SF15">
    <property type="entry name" value="BIOPOLYMER TRANSPORT PROTEIN EXBB"/>
    <property type="match status" value="1"/>
</dbReference>
<dbReference type="EMBL" id="LMVN01000021">
    <property type="protein sequence ID" value="PAV07123.1"/>
    <property type="molecule type" value="Genomic_DNA"/>
</dbReference>
<protein>
    <submittedName>
        <fullName evidence="11">Biopolymer transporter ExbB</fullName>
    </submittedName>
    <submittedName>
        <fullName evidence="12">Colicin uptake protein TolQ</fullName>
    </submittedName>
</protein>
<evidence type="ECO:0000313" key="12">
    <source>
        <dbReference type="EMBL" id="PWL09050.1"/>
    </source>
</evidence>
<dbReference type="GO" id="GO:0017038">
    <property type="term" value="P:protein import"/>
    <property type="evidence" value="ECO:0007669"/>
    <property type="project" value="TreeGrafter"/>
</dbReference>
<comment type="caution">
    <text evidence="11">The sequence shown here is derived from an EMBL/GenBank/DDBJ whole genome shotgun (WGS) entry which is preliminary data.</text>
</comment>
<evidence type="ECO:0000313" key="13">
    <source>
        <dbReference type="Proteomes" id="UP000217528"/>
    </source>
</evidence>
<evidence type="ECO:0000259" key="10">
    <source>
        <dbReference type="Pfam" id="PF01618"/>
    </source>
</evidence>
<keyword evidence="7 9" id="KW-0472">Membrane</keyword>
<dbReference type="EMBL" id="LWMS01000001">
    <property type="protein sequence ID" value="PWL09050.1"/>
    <property type="molecule type" value="Genomic_DNA"/>
</dbReference>
<proteinExistence type="inferred from homology"/>
<dbReference type="Pfam" id="PF01618">
    <property type="entry name" value="MotA_ExbB"/>
    <property type="match status" value="1"/>
</dbReference>